<keyword evidence="26" id="KW-0206">Cytoskeleton</keyword>
<evidence type="ECO:0000256" key="21">
    <source>
        <dbReference type="ARBA" id="ARBA00023018"/>
    </source>
</evidence>
<evidence type="ECO:0000256" key="31">
    <source>
        <dbReference type="ARBA" id="ARBA00034105"/>
    </source>
</evidence>
<dbReference type="InterPro" id="IPR027417">
    <property type="entry name" value="P-loop_NTPase"/>
</dbReference>
<evidence type="ECO:0000256" key="17">
    <source>
        <dbReference type="ARBA" id="ARBA00022801"/>
    </source>
</evidence>
<keyword evidence="12" id="KW-0254">Endocytosis</keyword>
<dbReference type="FunFam" id="3.40.50.300:FF:000045">
    <property type="entry name" value="dynamin-1 isoform X2"/>
    <property type="match status" value="1"/>
</dbReference>
<dbReference type="GeneTree" id="ENSGT00940000155214"/>
<proteinExistence type="inferred from homology"/>
<reference evidence="41" key="2">
    <citation type="submission" date="2025-08" db="UniProtKB">
        <authorList>
            <consortium name="Ensembl"/>
        </authorList>
    </citation>
    <scope>IDENTIFICATION</scope>
</reference>
<dbReference type="InterPro" id="IPR030381">
    <property type="entry name" value="G_DYNAMIN_dom"/>
</dbReference>
<dbReference type="GO" id="GO:0016185">
    <property type="term" value="P:synaptic vesicle budding from presynaptic endocytic zone membrane"/>
    <property type="evidence" value="ECO:0007669"/>
    <property type="project" value="TreeGrafter"/>
</dbReference>
<dbReference type="InterPro" id="IPR001849">
    <property type="entry name" value="PH_domain"/>
</dbReference>
<evidence type="ECO:0000256" key="37">
    <source>
        <dbReference type="SAM" id="MobiDB-lite"/>
    </source>
</evidence>
<evidence type="ECO:0000256" key="29">
    <source>
        <dbReference type="ARBA" id="ARBA00031810"/>
    </source>
</evidence>
<keyword evidence="10" id="KW-0963">Cytoplasm</keyword>
<dbReference type="FunFam" id="1.20.120.1240:FF:000019">
    <property type="entry name" value="Dynamin 2"/>
    <property type="match status" value="1"/>
</dbReference>
<dbReference type="InterPro" id="IPR001401">
    <property type="entry name" value="Dynamin_GTPase"/>
</dbReference>
<keyword evidence="23" id="KW-0472">Membrane</keyword>
<evidence type="ECO:0000256" key="33">
    <source>
        <dbReference type="ARBA" id="ARBA00050873"/>
    </source>
</evidence>
<comment type="similarity">
    <text evidence="36">Belongs to the TRAFAC class dynamin-like GTPase superfamily. Dynamin/Fzo/YdjA family.</text>
</comment>
<dbReference type="InterPro" id="IPR019762">
    <property type="entry name" value="Dynamin_GTPase_CS"/>
</dbReference>
<evidence type="ECO:0000256" key="1">
    <source>
        <dbReference type="ARBA" id="ARBA00004114"/>
    </source>
</evidence>
<dbReference type="InterPro" id="IPR022812">
    <property type="entry name" value="Dynamin"/>
</dbReference>
<dbReference type="Gene3D" id="1.20.120.1240">
    <property type="entry name" value="Dynamin, middle domain"/>
    <property type="match status" value="1"/>
</dbReference>
<dbReference type="Pfam" id="PF01031">
    <property type="entry name" value="Dynamin_M"/>
    <property type="match status" value="1"/>
</dbReference>
<keyword evidence="21" id="KW-0770">Synapse</keyword>
<feature type="compositionally biased region" description="Pro residues" evidence="37">
    <location>
        <begin position="750"/>
        <end position="772"/>
    </location>
</feature>
<evidence type="ECO:0000256" key="4">
    <source>
        <dbReference type="ARBA" id="ARBA00004188"/>
    </source>
</evidence>
<dbReference type="FunFam" id="2.30.29.30:FF:000010">
    <property type="entry name" value="dynamin-1 isoform X2"/>
    <property type="match status" value="1"/>
</dbReference>
<keyword evidence="18" id="KW-0581">Phagocytosis</keyword>
<accession>A0A669D0Q0</accession>
<feature type="domain" description="Dynamin-type G" evidence="40">
    <location>
        <begin position="28"/>
        <end position="294"/>
    </location>
</feature>
<dbReference type="GO" id="GO:0055037">
    <property type="term" value="C:recycling endosome"/>
    <property type="evidence" value="ECO:0007669"/>
    <property type="project" value="UniProtKB-SubCell"/>
</dbReference>
<dbReference type="GO" id="GO:0002102">
    <property type="term" value="C:podosome"/>
    <property type="evidence" value="ECO:0007669"/>
    <property type="project" value="UniProtKB-SubCell"/>
</dbReference>
<evidence type="ECO:0000256" key="10">
    <source>
        <dbReference type="ARBA" id="ARBA00022490"/>
    </source>
</evidence>
<keyword evidence="28" id="KW-0968">Cytoplasmic vesicle</keyword>
<evidence type="ECO:0000313" key="41">
    <source>
        <dbReference type="Ensembl" id="ENSONIP00000051970.1"/>
    </source>
</evidence>
<dbReference type="SMART" id="SM00053">
    <property type="entry name" value="DYNc"/>
    <property type="match status" value="1"/>
</dbReference>
<evidence type="ECO:0000256" key="19">
    <source>
        <dbReference type="ARBA" id="ARBA00022949"/>
    </source>
</evidence>
<dbReference type="GO" id="GO:0030670">
    <property type="term" value="C:phagocytic vesicle membrane"/>
    <property type="evidence" value="ECO:0007669"/>
    <property type="project" value="UniProtKB-SubCell"/>
</dbReference>
<keyword evidence="15 36" id="KW-0547">Nucleotide-binding</keyword>
<dbReference type="GO" id="GO:0005905">
    <property type="term" value="C:clathrin-coated pit"/>
    <property type="evidence" value="ECO:0007669"/>
    <property type="project" value="UniProtKB-SubCell"/>
</dbReference>
<dbReference type="EC" id="3.6.5.5" evidence="8"/>
<comment type="subcellular location">
    <subcellularLocation>
        <location evidence="6">Cell projection</location>
        <location evidence="6">Phagocytic cup</location>
    </subcellularLocation>
    <subcellularLocation>
        <location evidence="4">Cell projection</location>
        <location evidence="4">Podosome</location>
    </subcellularLocation>
    <subcellularLocation>
        <location evidence="34">Cell projection</location>
        <location evidence="34">Uropodium</location>
    </subcellularLocation>
    <subcellularLocation>
        <location evidence="1">Cytoplasm</location>
        <location evidence="1">Cytoskeleton</location>
        <location evidence="1">Microtubule organizing center</location>
        <location evidence="1">Centrosome</location>
        <location evidence="1">Centriole</location>
    </subcellularLocation>
    <subcellularLocation>
        <location evidence="2">Cytoplasmic vesicle</location>
        <location evidence="2">Clathrin-coated vesicle</location>
    </subcellularLocation>
    <subcellularLocation>
        <location evidence="32">Cytoplasmic vesicle</location>
        <location evidence="32">Phagosome membrane</location>
        <topology evidence="32">Peripheral membrane protein</topology>
    </subcellularLocation>
    <subcellularLocation>
        <location evidence="7">Membrane</location>
        <location evidence="7">Clathrin-coated pit</location>
    </subcellularLocation>
    <subcellularLocation>
        <location evidence="5">Midbody</location>
    </subcellularLocation>
    <subcellularLocation>
        <location evidence="31">Postsynaptic density</location>
    </subcellularLocation>
    <subcellularLocation>
        <location evidence="3">Recycling endosome</location>
    </subcellularLocation>
    <subcellularLocation>
        <location evidence="30">Synapse</location>
        <location evidence="30">Synaptosome</location>
    </subcellularLocation>
</comment>
<dbReference type="Pfam" id="PF00169">
    <property type="entry name" value="PH"/>
    <property type="match status" value="1"/>
</dbReference>
<dbReference type="GO" id="GO:0006909">
    <property type="term" value="P:phagocytosis"/>
    <property type="evidence" value="ECO:0007669"/>
    <property type="project" value="UniProtKB-KW"/>
</dbReference>
<evidence type="ECO:0000313" key="42">
    <source>
        <dbReference type="Proteomes" id="UP000005207"/>
    </source>
</evidence>
<dbReference type="GO" id="GO:0030496">
    <property type="term" value="C:midbody"/>
    <property type="evidence" value="ECO:0007669"/>
    <property type="project" value="UniProtKB-SubCell"/>
</dbReference>
<evidence type="ECO:0000256" key="6">
    <source>
        <dbReference type="ARBA" id="ARBA00004231"/>
    </source>
</evidence>
<dbReference type="PRINTS" id="PR00195">
    <property type="entry name" value="DYNAMIN"/>
</dbReference>
<evidence type="ECO:0000256" key="32">
    <source>
        <dbReference type="ARBA" id="ARBA00046301"/>
    </source>
</evidence>
<evidence type="ECO:0000256" key="26">
    <source>
        <dbReference type="ARBA" id="ARBA00023212"/>
    </source>
</evidence>
<dbReference type="FunFam" id="1.20.120.1240:FF:000014">
    <property type="entry name" value="Dynamin 2b"/>
    <property type="match status" value="1"/>
</dbReference>
<sequence>MGNRGMEDLIPLVNRMQDAFTAIGQNANLDLPQIAVVGGQSAGKSSVLENFVGKDFLPRGSGIVTRRPLVLQLMNSPTEYAEFLHCKGKKFTDFDEVRQEIEAETDRATGANKGISPVPINLRVYSPHVLNLTLVDLPGMTKVPVGDQPADIEFQIRDMLMQFVTKENCLMLAVSPANSDLANSDALKIAKEVDPQGLRTIGVITKLDLMDEGTDAKDILENKLLPLRRGYIGVVNRSQKDIDGKKDINAAMAAERKFFLSHPAYRHLADRMGTPYLQKVLNQQLTNHIRDTLPNLRAKLQSQLLSIEKEVEEYKNFRPDDPSRKTKALLQMVQQFSVDFEKCIEGSGDQIDTAELSGGARINRIFHERFPFELVKMEFDEKELRKEISYAIKNIHGIRTGLFTPDMAFETIVKRQIGKIKEPCTKCVDMVISELVNTVRQCTKKLAQYPMLREEMERIVTQHIRDRESRTKEQVLLLIDIELSYMNTNHEDFIGFANAQQRINQMSKKKAAGNQVIRKGWLTINNIGIMKGGAKEYWFVLTAESLSWYKDDEEKEKKYMLQVDNLKLRDVEKGFMSSKHIFALFNTEQRNVYKDYRQLELACESQEDVDAWKASFLRAGVYPERSDGGDENGSDNLMHSMDPQLERQVETIRNLVDSYMAIVNKTVRDLMPKTIMHLMINNTKEFINAELLAQLYSCGDQNSLMEESQEQAQHRDEMLRMYYALCSVADLEDGKAHETSDCGTERVRPPARPGSRGPPPGPPPAGVPPVPSRPGASPDPYSGPPPTVPSRPNRAPPSVPR</sequence>
<keyword evidence="13" id="KW-0771">Synaptosome</keyword>
<dbReference type="GO" id="GO:0030136">
    <property type="term" value="C:clathrin-coated vesicle"/>
    <property type="evidence" value="ECO:0007669"/>
    <property type="project" value="UniProtKB-SubCell"/>
</dbReference>
<protein>
    <recommendedName>
        <fullName evidence="35">Dynamin-2</fullName>
        <ecNumber evidence="8">3.6.5.5</ecNumber>
    </recommendedName>
    <alternativeName>
        <fullName evidence="9">Interferon-induced GTP-binding protein Mx</fullName>
    </alternativeName>
    <alternativeName>
        <fullName evidence="29">Interferon-inducible Mx protein</fullName>
    </alternativeName>
</protein>
<dbReference type="GO" id="GO:0098793">
    <property type="term" value="C:presynapse"/>
    <property type="evidence" value="ECO:0007669"/>
    <property type="project" value="GOC"/>
</dbReference>
<dbReference type="SUPFAM" id="SSF52540">
    <property type="entry name" value="P-loop containing nucleoside triphosphate hydrolases"/>
    <property type="match status" value="1"/>
</dbReference>
<feature type="compositionally biased region" description="Pro residues" evidence="37">
    <location>
        <begin position="781"/>
        <end position="801"/>
    </location>
</feature>
<dbReference type="GO" id="GO:0014069">
    <property type="term" value="C:postsynaptic density"/>
    <property type="evidence" value="ECO:0007669"/>
    <property type="project" value="UniProtKB-SubCell"/>
</dbReference>
<evidence type="ECO:0000256" key="23">
    <source>
        <dbReference type="ARBA" id="ARBA00023136"/>
    </source>
</evidence>
<dbReference type="CDD" id="cd01256">
    <property type="entry name" value="PH_dynamin"/>
    <property type="match status" value="1"/>
</dbReference>
<evidence type="ECO:0000256" key="36">
    <source>
        <dbReference type="RuleBase" id="RU003932"/>
    </source>
</evidence>
<dbReference type="PROSITE" id="PS50003">
    <property type="entry name" value="PH_DOMAIN"/>
    <property type="match status" value="1"/>
</dbReference>
<reference evidence="42" key="1">
    <citation type="submission" date="2012-01" db="EMBL/GenBank/DDBJ databases">
        <title>The Genome Sequence of Oreochromis niloticus (Nile Tilapia).</title>
        <authorList>
            <consortium name="Broad Institute Genome Assembly Team"/>
            <consortium name="Broad Institute Sequencing Platform"/>
            <person name="Di Palma F."/>
            <person name="Johnson J."/>
            <person name="Lander E.S."/>
            <person name="Lindblad-Toh K."/>
        </authorList>
    </citation>
    <scope>NUCLEOTIDE SEQUENCE [LARGE SCALE GENOMIC DNA]</scope>
</reference>
<keyword evidence="14" id="KW-0493">Microtubule</keyword>
<dbReference type="Ensembl" id="ENSONIT00000051725.1">
    <property type="protein sequence ID" value="ENSONIP00000051970.1"/>
    <property type="gene ID" value="ENSONIG00000002836.2"/>
</dbReference>
<evidence type="ECO:0000256" key="8">
    <source>
        <dbReference type="ARBA" id="ARBA00011980"/>
    </source>
</evidence>
<gene>
    <name evidence="41" type="primary">DNM1</name>
    <name evidence="41" type="synonym">dnm1a</name>
</gene>
<evidence type="ECO:0000256" key="15">
    <source>
        <dbReference type="ARBA" id="ARBA00022741"/>
    </source>
</evidence>
<dbReference type="PROSITE" id="PS00410">
    <property type="entry name" value="G_DYNAMIN_1"/>
    <property type="match status" value="1"/>
</dbReference>
<evidence type="ECO:0000256" key="2">
    <source>
        <dbReference type="ARBA" id="ARBA00004132"/>
    </source>
</evidence>
<dbReference type="InterPro" id="IPR000375">
    <property type="entry name" value="Dynamin_stalk"/>
</dbReference>
<dbReference type="InterPro" id="IPR011993">
    <property type="entry name" value="PH-like_dom_sf"/>
</dbReference>
<dbReference type="Gene3D" id="2.30.29.30">
    <property type="entry name" value="Pleckstrin-homology domain (PH domain)/Phosphotyrosine-binding domain (PTB)"/>
    <property type="match status" value="1"/>
</dbReference>
<evidence type="ECO:0000259" key="39">
    <source>
        <dbReference type="PROSITE" id="PS51388"/>
    </source>
</evidence>
<dbReference type="InterPro" id="IPR020850">
    <property type="entry name" value="GED_dom"/>
</dbReference>
<keyword evidence="16" id="KW-0967">Endosome</keyword>
<evidence type="ECO:0000256" key="34">
    <source>
        <dbReference type="ARBA" id="ARBA00060447"/>
    </source>
</evidence>
<dbReference type="GO" id="GO:0005525">
    <property type="term" value="F:GTP binding"/>
    <property type="evidence" value="ECO:0007669"/>
    <property type="project" value="UniProtKB-KW"/>
</dbReference>
<reference evidence="41" key="3">
    <citation type="submission" date="2025-09" db="UniProtKB">
        <authorList>
            <consortium name="Ensembl"/>
        </authorList>
    </citation>
    <scope>IDENTIFICATION</scope>
</reference>
<dbReference type="AlphaFoldDB" id="A0A669D0Q0"/>
<dbReference type="GO" id="GO:0001891">
    <property type="term" value="C:phagocytic cup"/>
    <property type="evidence" value="ECO:0007669"/>
    <property type="project" value="UniProtKB-SubCell"/>
</dbReference>
<feature type="compositionally biased region" description="Basic and acidic residues" evidence="37">
    <location>
        <begin position="736"/>
        <end position="748"/>
    </location>
</feature>
<dbReference type="CDD" id="cd08771">
    <property type="entry name" value="DLP_1"/>
    <property type="match status" value="1"/>
</dbReference>
<name>A0A669D0Q0_ORENI</name>
<evidence type="ECO:0000256" key="14">
    <source>
        <dbReference type="ARBA" id="ARBA00022701"/>
    </source>
</evidence>
<dbReference type="Gene3D" id="3.40.50.300">
    <property type="entry name" value="P-loop containing nucleotide triphosphate hydrolases"/>
    <property type="match status" value="1"/>
</dbReference>
<evidence type="ECO:0000256" key="27">
    <source>
        <dbReference type="ARBA" id="ARBA00023273"/>
    </source>
</evidence>
<evidence type="ECO:0000256" key="13">
    <source>
        <dbReference type="ARBA" id="ARBA00022599"/>
    </source>
</evidence>
<keyword evidence="27" id="KW-0966">Cell projection</keyword>
<evidence type="ECO:0000256" key="18">
    <source>
        <dbReference type="ARBA" id="ARBA00022907"/>
    </source>
</evidence>
<dbReference type="GO" id="GO:0008017">
    <property type="term" value="F:microtubule binding"/>
    <property type="evidence" value="ECO:0007669"/>
    <property type="project" value="TreeGrafter"/>
</dbReference>
<evidence type="ECO:0000256" key="25">
    <source>
        <dbReference type="ARBA" id="ARBA00023176"/>
    </source>
</evidence>
<dbReference type="GO" id="GO:0001931">
    <property type="term" value="C:uropod"/>
    <property type="evidence" value="ECO:0007669"/>
    <property type="project" value="UniProtKB-SubCell"/>
</dbReference>
<dbReference type="PROSITE" id="PS51718">
    <property type="entry name" value="G_DYNAMIN_2"/>
    <property type="match status" value="1"/>
</dbReference>
<dbReference type="PANTHER" id="PTHR11566:SF32">
    <property type="entry name" value="DYNAMIN-1"/>
    <property type="match status" value="1"/>
</dbReference>
<dbReference type="PANTHER" id="PTHR11566">
    <property type="entry name" value="DYNAMIN"/>
    <property type="match status" value="1"/>
</dbReference>
<keyword evidence="11" id="KW-0597">Phosphoprotein</keyword>
<keyword evidence="17" id="KW-0378">Hydrolase</keyword>
<evidence type="ECO:0000256" key="7">
    <source>
        <dbReference type="ARBA" id="ARBA00004600"/>
    </source>
</evidence>
<dbReference type="GO" id="GO:0031623">
    <property type="term" value="P:receptor internalization"/>
    <property type="evidence" value="ECO:0007669"/>
    <property type="project" value="TreeGrafter"/>
</dbReference>
<dbReference type="GO" id="GO:0005874">
    <property type="term" value="C:microtubule"/>
    <property type="evidence" value="ECO:0007669"/>
    <property type="project" value="UniProtKB-KW"/>
</dbReference>
<dbReference type="SMART" id="SM00302">
    <property type="entry name" value="GED"/>
    <property type="match status" value="1"/>
</dbReference>
<organism evidence="41 42">
    <name type="scientific">Oreochromis niloticus</name>
    <name type="common">Nile tilapia</name>
    <name type="synonym">Tilapia nilotica</name>
    <dbReference type="NCBI Taxonomy" id="8128"/>
    <lineage>
        <taxon>Eukaryota</taxon>
        <taxon>Metazoa</taxon>
        <taxon>Chordata</taxon>
        <taxon>Craniata</taxon>
        <taxon>Vertebrata</taxon>
        <taxon>Euteleostomi</taxon>
        <taxon>Actinopterygii</taxon>
        <taxon>Neopterygii</taxon>
        <taxon>Teleostei</taxon>
        <taxon>Neoteleostei</taxon>
        <taxon>Acanthomorphata</taxon>
        <taxon>Ovalentaria</taxon>
        <taxon>Cichlomorphae</taxon>
        <taxon>Cichliformes</taxon>
        <taxon>Cichlidae</taxon>
        <taxon>African cichlids</taxon>
        <taxon>Pseudocrenilabrinae</taxon>
        <taxon>Oreochromini</taxon>
        <taxon>Oreochromis</taxon>
    </lineage>
</organism>
<dbReference type="PROSITE" id="PS51388">
    <property type="entry name" value="GED"/>
    <property type="match status" value="1"/>
</dbReference>
<evidence type="ECO:0000256" key="16">
    <source>
        <dbReference type="ARBA" id="ARBA00022753"/>
    </source>
</evidence>
<keyword evidence="19" id="KW-0965">Cell junction</keyword>
<dbReference type="SMART" id="SM00233">
    <property type="entry name" value="PH"/>
    <property type="match status" value="1"/>
</dbReference>
<evidence type="ECO:0000256" key="30">
    <source>
        <dbReference type="ARBA" id="ARBA00034102"/>
    </source>
</evidence>
<feature type="domain" description="GED" evidence="39">
    <location>
        <begin position="649"/>
        <end position="740"/>
    </location>
</feature>
<dbReference type="GO" id="GO:0043005">
    <property type="term" value="C:neuron projection"/>
    <property type="evidence" value="ECO:0007669"/>
    <property type="project" value="UniProtKB-KW"/>
</dbReference>
<dbReference type="InterPro" id="IPR003130">
    <property type="entry name" value="GED"/>
</dbReference>
<keyword evidence="25" id="KW-0168">Coated pit</keyword>
<evidence type="ECO:0000256" key="28">
    <source>
        <dbReference type="ARBA" id="ARBA00023329"/>
    </source>
</evidence>
<evidence type="ECO:0000259" key="40">
    <source>
        <dbReference type="PROSITE" id="PS51718"/>
    </source>
</evidence>
<evidence type="ECO:0000256" key="20">
    <source>
        <dbReference type="ARBA" id="ARBA00022990"/>
    </source>
</evidence>
<dbReference type="SUPFAM" id="SSF50729">
    <property type="entry name" value="PH domain-like"/>
    <property type="match status" value="1"/>
</dbReference>
<evidence type="ECO:0000256" key="11">
    <source>
        <dbReference type="ARBA" id="ARBA00022553"/>
    </source>
</evidence>
<comment type="catalytic activity">
    <reaction evidence="33">
        <text>GTP + H2O = GDP + phosphate + H(+)</text>
        <dbReference type="Rhea" id="RHEA:19669"/>
        <dbReference type="ChEBI" id="CHEBI:15377"/>
        <dbReference type="ChEBI" id="CHEBI:15378"/>
        <dbReference type="ChEBI" id="CHEBI:37565"/>
        <dbReference type="ChEBI" id="CHEBI:43474"/>
        <dbReference type="ChEBI" id="CHEBI:58189"/>
        <dbReference type="EC" id="3.6.5.5"/>
    </reaction>
    <physiologicalReaction direction="left-to-right" evidence="33">
        <dbReference type="Rhea" id="RHEA:19670"/>
    </physiologicalReaction>
</comment>
<dbReference type="InterPro" id="IPR045063">
    <property type="entry name" value="Dynamin_N"/>
</dbReference>
<evidence type="ECO:0000259" key="38">
    <source>
        <dbReference type="PROSITE" id="PS50003"/>
    </source>
</evidence>
<feature type="region of interest" description="Disordered" evidence="37">
    <location>
        <begin position="736"/>
        <end position="801"/>
    </location>
</feature>
<evidence type="ECO:0000256" key="24">
    <source>
        <dbReference type="ARBA" id="ARBA00023175"/>
    </source>
</evidence>
<evidence type="ECO:0000256" key="35">
    <source>
        <dbReference type="ARBA" id="ARBA00073712"/>
    </source>
</evidence>
<evidence type="ECO:0000256" key="3">
    <source>
        <dbReference type="ARBA" id="ARBA00004172"/>
    </source>
</evidence>
<dbReference type="Pfam" id="PF00350">
    <property type="entry name" value="Dynamin_N"/>
    <property type="match status" value="1"/>
</dbReference>
<evidence type="ECO:0000256" key="5">
    <source>
        <dbReference type="ARBA" id="ARBA00004214"/>
    </source>
</evidence>
<dbReference type="GO" id="GO:0003924">
    <property type="term" value="F:GTPase activity"/>
    <property type="evidence" value="ECO:0007669"/>
    <property type="project" value="InterPro"/>
</dbReference>
<keyword evidence="22 36" id="KW-0342">GTP-binding</keyword>
<evidence type="ECO:0000256" key="9">
    <source>
        <dbReference type="ARBA" id="ARBA00015210"/>
    </source>
</evidence>
<dbReference type="GO" id="GO:0005814">
    <property type="term" value="C:centriole"/>
    <property type="evidence" value="ECO:0007669"/>
    <property type="project" value="UniProtKB-SubCell"/>
</dbReference>
<dbReference type="Pfam" id="PF02212">
    <property type="entry name" value="GED"/>
    <property type="match status" value="1"/>
</dbReference>
<keyword evidence="20" id="KW-0007">Acetylation</keyword>
<keyword evidence="24" id="KW-0505">Motor protein</keyword>
<evidence type="ECO:0000256" key="12">
    <source>
        <dbReference type="ARBA" id="ARBA00022583"/>
    </source>
</evidence>
<evidence type="ECO:0000256" key="22">
    <source>
        <dbReference type="ARBA" id="ARBA00023134"/>
    </source>
</evidence>
<dbReference type="Proteomes" id="UP000005207">
    <property type="component" value="Linkage group LG7"/>
</dbReference>
<feature type="domain" description="PH" evidence="38">
    <location>
        <begin position="515"/>
        <end position="621"/>
    </location>
</feature>
<keyword evidence="42" id="KW-1185">Reference proteome</keyword>